<sequence>MADIEFTVRLGDREVVASILDPTSDHTVPDQRGCPYCEDDAYFSGCDAPGCNGWGCPNCGTGCDLDFLDDDESRCAQAAAEDDEEED</sequence>
<protein>
    <submittedName>
        <fullName evidence="1">Uncharacterized protein</fullName>
    </submittedName>
</protein>
<evidence type="ECO:0000313" key="1">
    <source>
        <dbReference type="EMBL" id="XDQ14508.1"/>
    </source>
</evidence>
<proteinExistence type="predicted"/>
<accession>A0AB39NAU4</accession>
<dbReference type="RefSeq" id="WP_369274470.1">
    <property type="nucleotide sequence ID" value="NZ_CP163432.1"/>
</dbReference>
<organism evidence="1">
    <name type="scientific">Streptomyces sp. R11</name>
    <dbReference type="NCBI Taxonomy" id="3238625"/>
    <lineage>
        <taxon>Bacteria</taxon>
        <taxon>Bacillati</taxon>
        <taxon>Actinomycetota</taxon>
        <taxon>Actinomycetes</taxon>
        <taxon>Kitasatosporales</taxon>
        <taxon>Streptomycetaceae</taxon>
        <taxon>Streptomyces</taxon>
    </lineage>
</organism>
<dbReference type="EMBL" id="CP163432">
    <property type="protein sequence ID" value="XDQ14508.1"/>
    <property type="molecule type" value="Genomic_DNA"/>
</dbReference>
<reference evidence="1" key="1">
    <citation type="submission" date="2024-07" db="EMBL/GenBank/DDBJ databases">
        <authorList>
            <person name="Yu S.T."/>
        </authorList>
    </citation>
    <scope>NUCLEOTIDE SEQUENCE</scope>
    <source>
        <strain evidence="1">R11</strain>
    </source>
</reference>
<dbReference type="AlphaFoldDB" id="A0AB39NAU4"/>
<gene>
    <name evidence="1" type="ORF">AB5J55_35125</name>
</gene>
<name>A0AB39NAU4_9ACTN</name>